<dbReference type="GO" id="GO:0003779">
    <property type="term" value="F:actin binding"/>
    <property type="evidence" value="ECO:0007669"/>
    <property type="project" value="InterPro"/>
</dbReference>
<dbReference type="InterPro" id="IPR048278">
    <property type="entry name" value="PFN"/>
</dbReference>
<dbReference type="EMBL" id="JABFUD020000006">
    <property type="protein sequence ID" value="KAI5078343.1"/>
    <property type="molecule type" value="Genomic_DNA"/>
</dbReference>
<dbReference type="OrthoDB" id="1880154at2759"/>
<comment type="caution">
    <text evidence="1">The sequence shown here is derived from an EMBL/GenBank/DDBJ whole genome shotgun (WGS) entry which is preliminary data.</text>
</comment>
<keyword evidence="2" id="KW-1185">Reference proteome</keyword>
<feature type="non-terminal residue" evidence="1">
    <location>
        <position position="124"/>
    </location>
</feature>
<dbReference type="Gene3D" id="3.30.450.30">
    <property type="entry name" value="Dynein light chain 2a, cytoplasmic"/>
    <property type="match status" value="1"/>
</dbReference>
<reference evidence="1" key="1">
    <citation type="submission" date="2021-01" db="EMBL/GenBank/DDBJ databases">
        <title>Adiantum capillus-veneris genome.</title>
        <authorList>
            <person name="Fang Y."/>
            <person name="Liao Q."/>
        </authorList>
    </citation>
    <scope>NUCLEOTIDE SEQUENCE</scope>
    <source>
        <strain evidence="1">H3</strain>
        <tissue evidence="1">Leaf</tissue>
    </source>
</reference>
<accession>A0A9D4V296</accession>
<dbReference type="PANTHER" id="PTHR36780:SF1">
    <property type="entry name" value="PROFILIN"/>
    <property type="match status" value="1"/>
</dbReference>
<dbReference type="Pfam" id="PF00235">
    <property type="entry name" value="Profilin"/>
    <property type="match status" value="1"/>
</dbReference>
<dbReference type="PANTHER" id="PTHR36780">
    <property type="entry name" value="OS05G0241400 PROTEIN"/>
    <property type="match status" value="1"/>
</dbReference>
<evidence type="ECO:0000313" key="2">
    <source>
        <dbReference type="Proteomes" id="UP000886520"/>
    </source>
</evidence>
<dbReference type="Proteomes" id="UP000886520">
    <property type="component" value="Chromosome 6"/>
</dbReference>
<dbReference type="InterPro" id="IPR036140">
    <property type="entry name" value="PFN_sf"/>
</dbReference>
<protein>
    <recommendedName>
        <fullName evidence="3">Profilin</fullName>
    </recommendedName>
</protein>
<evidence type="ECO:0008006" key="3">
    <source>
        <dbReference type="Google" id="ProtNLM"/>
    </source>
</evidence>
<organism evidence="1 2">
    <name type="scientific">Adiantum capillus-veneris</name>
    <name type="common">Maidenhair fern</name>
    <dbReference type="NCBI Taxonomy" id="13818"/>
    <lineage>
        <taxon>Eukaryota</taxon>
        <taxon>Viridiplantae</taxon>
        <taxon>Streptophyta</taxon>
        <taxon>Embryophyta</taxon>
        <taxon>Tracheophyta</taxon>
        <taxon>Polypodiopsida</taxon>
        <taxon>Polypodiidae</taxon>
        <taxon>Polypodiales</taxon>
        <taxon>Pteridineae</taxon>
        <taxon>Pteridaceae</taxon>
        <taxon>Vittarioideae</taxon>
        <taxon>Adiantum</taxon>
    </lineage>
</organism>
<proteinExistence type="predicted"/>
<sequence>TVLTGAALLNHLPDRPSRMFSLLVAQEGLTLQPPDLRAIVDGVKSKTLQNDYFWICDGKYIVTTISEQYFCARRVNSTAHDGEGAIIACITGFILITTYEGSLGAAAKAMAVTGLLTEYLGQHS</sequence>
<dbReference type="AlphaFoldDB" id="A0A9D4V296"/>
<dbReference type="SUPFAM" id="SSF55770">
    <property type="entry name" value="Profilin (actin-binding protein)"/>
    <property type="match status" value="1"/>
</dbReference>
<gene>
    <name evidence="1" type="ORF">GOP47_0006014</name>
</gene>
<evidence type="ECO:0000313" key="1">
    <source>
        <dbReference type="EMBL" id="KAI5078343.1"/>
    </source>
</evidence>
<name>A0A9D4V296_ADICA</name>